<accession>A0A8S9KY98</accession>
<organism evidence="2 3">
    <name type="scientific">Brassica cretica</name>
    <name type="common">Mustard</name>
    <dbReference type="NCBI Taxonomy" id="69181"/>
    <lineage>
        <taxon>Eukaryota</taxon>
        <taxon>Viridiplantae</taxon>
        <taxon>Streptophyta</taxon>
        <taxon>Embryophyta</taxon>
        <taxon>Tracheophyta</taxon>
        <taxon>Spermatophyta</taxon>
        <taxon>Magnoliopsida</taxon>
        <taxon>eudicotyledons</taxon>
        <taxon>Gunneridae</taxon>
        <taxon>Pentapetalae</taxon>
        <taxon>rosids</taxon>
        <taxon>malvids</taxon>
        <taxon>Brassicales</taxon>
        <taxon>Brassicaceae</taxon>
        <taxon>Brassiceae</taxon>
        <taxon>Brassica</taxon>
    </lineage>
</organism>
<dbReference type="Proteomes" id="UP000712281">
    <property type="component" value="Unassembled WGS sequence"/>
</dbReference>
<sequence>MPQQQWREIQRTPSPPAQATSEARNAPLRPPLERNLAISDFPHNTNVPSTEVVMNELQDLTYQYVNVADPTDAAARRQRVIQSESEGLMETTAARIIANATNNNLQDGRRQIEFCLPRPLREDSGTERVPPEELLALPAFSLALI</sequence>
<comment type="caution">
    <text evidence="2">The sequence shown here is derived from an EMBL/GenBank/DDBJ whole genome shotgun (WGS) entry which is preliminary data.</text>
</comment>
<name>A0A8S9KY98_BRACR</name>
<feature type="region of interest" description="Disordered" evidence="1">
    <location>
        <begin position="1"/>
        <end position="32"/>
    </location>
</feature>
<evidence type="ECO:0000313" key="2">
    <source>
        <dbReference type="EMBL" id="KAF2600740.1"/>
    </source>
</evidence>
<evidence type="ECO:0000256" key="1">
    <source>
        <dbReference type="SAM" id="MobiDB-lite"/>
    </source>
</evidence>
<proteinExistence type="predicted"/>
<dbReference type="AlphaFoldDB" id="A0A8S9KY98"/>
<reference evidence="2" key="1">
    <citation type="submission" date="2019-12" db="EMBL/GenBank/DDBJ databases">
        <title>Genome sequencing and annotation of Brassica cretica.</title>
        <authorList>
            <person name="Studholme D.J."/>
            <person name="Sarris P.F."/>
        </authorList>
    </citation>
    <scope>NUCLEOTIDE SEQUENCE</scope>
    <source>
        <strain evidence="2">PFS-001/15</strain>
        <tissue evidence="2">Leaf</tissue>
    </source>
</reference>
<gene>
    <name evidence="2" type="ORF">F2Q68_00009038</name>
</gene>
<dbReference type="EMBL" id="QGKW02000717">
    <property type="protein sequence ID" value="KAF2600740.1"/>
    <property type="molecule type" value="Genomic_DNA"/>
</dbReference>
<protein>
    <submittedName>
        <fullName evidence="2">Uncharacterized protein</fullName>
    </submittedName>
</protein>
<evidence type="ECO:0000313" key="3">
    <source>
        <dbReference type="Proteomes" id="UP000712281"/>
    </source>
</evidence>